<keyword evidence="2" id="KW-1185">Reference proteome</keyword>
<name>A0ABR2FXL5_9ROSI</name>
<evidence type="ECO:0000313" key="1">
    <source>
        <dbReference type="EMBL" id="KAK8588947.1"/>
    </source>
</evidence>
<reference evidence="1 2" key="1">
    <citation type="journal article" date="2024" name="G3 (Bethesda)">
        <title>Genome assembly of Hibiscus sabdariffa L. provides insights into metabolisms of medicinal natural products.</title>
        <authorList>
            <person name="Kim T."/>
        </authorList>
    </citation>
    <scope>NUCLEOTIDE SEQUENCE [LARGE SCALE GENOMIC DNA]</scope>
    <source>
        <strain evidence="1">TK-2024</strain>
        <tissue evidence="1">Old leaves</tissue>
    </source>
</reference>
<dbReference type="Proteomes" id="UP001472677">
    <property type="component" value="Unassembled WGS sequence"/>
</dbReference>
<accession>A0ABR2FXL5</accession>
<protein>
    <submittedName>
        <fullName evidence="1">Uncharacterized protein</fullName>
    </submittedName>
</protein>
<evidence type="ECO:0000313" key="2">
    <source>
        <dbReference type="Proteomes" id="UP001472677"/>
    </source>
</evidence>
<dbReference type="EMBL" id="JBBPBM010000004">
    <property type="protein sequence ID" value="KAK8588947.1"/>
    <property type="molecule type" value="Genomic_DNA"/>
</dbReference>
<organism evidence="1 2">
    <name type="scientific">Hibiscus sabdariffa</name>
    <name type="common">roselle</name>
    <dbReference type="NCBI Taxonomy" id="183260"/>
    <lineage>
        <taxon>Eukaryota</taxon>
        <taxon>Viridiplantae</taxon>
        <taxon>Streptophyta</taxon>
        <taxon>Embryophyta</taxon>
        <taxon>Tracheophyta</taxon>
        <taxon>Spermatophyta</taxon>
        <taxon>Magnoliopsida</taxon>
        <taxon>eudicotyledons</taxon>
        <taxon>Gunneridae</taxon>
        <taxon>Pentapetalae</taxon>
        <taxon>rosids</taxon>
        <taxon>malvids</taxon>
        <taxon>Malvales</taxon>
        <taxon>Malvaceae</taxon>
        <taxon>Malvoideae</taxon>
        <taxon>Hibiscus</taxon>
    </lineage>
</organism>
<comment type="caution">
    <text evidence="1">The sequence shown here is derived from an EMBL/GenBank/DDBJ whole genome shotgun (WGS) entry which is preliminary data.</text>
</comment>
<sequence length="95" mass="10428">MPTNKEEEEEERRADNIPTVEVEDVATLGTLEGFTLARLTAFRGPTIRIALTNLVDITQITVIGVIVMEQTNSGTIFKEGVFSESTLRMKGIIGC</sequence>
<proteinExistence type="predicted"/>
<gene>
    <name evidence="1" type="ORF">V6N12_023357</name>
</gene>